<feature type="domain" description="ABC3 transporter permease C-terminal" evidence="8">
    <location>
        <begin position="827"/>
        <end position="947"/>
    </location>
</feature>
<feature type="transmembrane region" description="Helical" evidence="7">
    <location>
        <begin position="308"/>
        <end position="328"/>
    </location>
</feature>
<evidence type="ECO:0000256" key="3">
    <source>
        <dbReference type="ARBA" id="ARBA00022692"/>
    </source>
</evidence>
<dbReference type="PANTHER" id="PTHR30572:SF4">
    <property type="entry name" value="ABC TRANSPORTER PERMEASE YTRF"/>
    <property type="match status" value="1"/>
</dbReference>
<sequence length="958" mass="106725">MALWTMILRKMANNKWLQLNLWFGLTLCVALFSSMPLYSEAILQRTLTKELQQIQHEEGVYPGYMRIATTVSTSKMDEKSIKSIARADRFARAIPDRTGLDALSFYQQRFTHKMKVYGADADEREKQYQKTAGSFKSLSDMEKRVKLIEGRMPADRQDGIFEALVTQKFLFAAKRALGEELILESPESDRGTFRVIPVGIIETDAAADPYLPYLTNETEDGFLIPFEQFDREFVKGGKARLTLLEWRFALNYEQLAVDKVEPFTQAVTDIKRYFRGRLGVEEVNIPAIETVSSYQGKQEKLDIMMLSLYAPVMLMLAFYLYMAANLIIERQKTEISVLRSRGASRLQIMTAYVIESVMLGIAALAAGPFLGVWFTGALGASNGFLAFVRRSALEVSLSSTAYKIAAIAVGGAILLTLIPAFLATRVTIVGHKQQMARRSQMPFWHKAGVDVILVGLSLYLLYNFNRRQEDLRRLALDSDALQLDPLLFLMPAIFALGGGLLVLRVYPWLIRLVYWAGRRWWPPALYNTLVQISRSSGQYLTIKVFLIMTVATGLFSANAARTINDNMESKIRYAIGADIALATKWESDAPPPLSTASVPQAGTGSESLAETRRVQYTEPPFQAFEKLEGVESVAKVFRKPDARFSAGAGGTSGKTELVGIDTMAFGSTAWMKGGLLDYPINSYLNLIAPDPKAVLISRSLADKAKLKPGDPIRLNWDGLDQAQFTVYGMIDYWPSWNPLPSAAGNDDKAAEPHLVVGHLGTVQNRLAVEPYEVWMKLKAGASSQIVYDQLKENRVQVTSLRDATQELIRSVNDPFRMAINGVMTLGFVISMLICFFGFLLFWLLTLAGRSLQYGVLRAMGLPFRQMIGMLVSEQLLTSGAAVVIGVIVGNATSELFVPLFEMSFATADQVPPFEITYQLDDYLRLYGIVGAMLTTGLLVLGYRLSRTRIAQALRLGEE</sequence>
<evidence type="ECO:0000256" key="2">
    <source>
        <dbReference type="ARBA" id="ARBA00022475"/>
    </source>
</evidence>
<dbReference type="InterPro" id="IPR050250">
    <property type="entry name" value="Macrolide_Exporter_MacB"/>
</dbReference>
<keyword evidence="4 7" id="KW-1133">Transmembrane helix</keyword>
<comment type="caution">
    <text evidence="10">The sequence shown here is derived from an EMBL/GenBank/DDBJ whole genome shotgun (WGS) entry which is preliminary data.</text>
</comment>
<protein>
    <submittedName>
        <fullName evidence="10">FtsX-like permease family protein</fullName>
    </submittedName>
</protein>
<dbReference type="EMBL" id="JACXIY010000001">
    <property type="protein sequence ID" value="MBD2867055.1"/>
    <property type="molecule type" value="Genomic_DNA"/>
</dbReference>
<dbReference type="InterPro" id="IPR025857">
    <property type="entry name" value="MacB_PCD"/>
</dbReference>
<evidence type="ECO:0000256" key="4">
    <source>
        <dbReference type="ARBA" id="ARBA00022989"/>
    </source>
</evidence>
<comment type="subcellular location">
    <subcellularLocation>
        <location evidence="1">Cell membrane</location>
        <topology evidence="1">Multi-pass membrane protein</topology>
    </subcellularLocation>
</comment>
<keyword evidence="3 7" id="KW-0812">Transmembrane</keyword>
<feature type="transmembrane region" description="Helical" evidence="7">
    <location>
        <begin position="349"/>
        <end position="380"/>
    </location>
</feature>
<dbReference type="GO" id="GO:0022857">
    <property type="term" value="F:transmembrane transporter activity"/>
    <property type="evidence" value="ECO:0007669"/>
    <property type="project" value="TreeGrafter"/>
</dbReference>
<evidence type="ECO:0000259" key="8">
    <source>
        <dbReference type="Pfam" id="PF02687"/>
    </source>
</evidence>
<evidence type="ECO:0000259" key="9">
    <source>
        <dbReference type="Pfam" id="PF12704"/>
    </source>
</evidence>
<evidence type="ECO:0000313" key="11">
    <source>
        <dbReference type="Proteomes" id="UP000632125"/>
    </source>
</evidence>
<comment type="similarity">
    <text evidence="6">Belongs to the ABC-4 integral membrane protein family.</text>
</comment>
<evidence type="ECO:0000256" key="7">
    <source>
        <dbReference type="SAM" id="Phobius"/>
    </source>
</evidence>
<organism evidence="10 11">
    <name type="scientific">Paenibacillus arenilitoris</name>
    <dbReference type="NCBI Taxonomy" id="2772299"/>
    <lineage>
        <taxon>Bacteria</taxon>
        <taxon>Bacillati</taxon>
        <taxon>Bacillota</taxon>
        <taxon>Bacilli</taxon>
        <taxon>Bacillales</taxon>
        <taxon>Paenibacillaceae</taxon>
        <taxon>Paenibacillus</taxon>
    </lineage>
</organism>
<accession>A0A927CJX6</accession>
<feature type="domain" description="ABC3 transporter permease C-terminal" evidence="8">
    <location>
        <begin position="313"/>
        <end position="425"/>
    </location>
</feature>
<feature type="transmembrane region" description="Helical" evidence="7">
    <location>
        <begin position="925"/>
        <end position="944"/>
    </location>
</feature>
<dbReference type="Pfam" id="PF02687">
    <property type="entry name" value="FtsX"/>
    <property type="match status" value="2"/>
</dbReference>
<dbReference type="Proteomes" id="UP000632125">
    <property type="component" value="Unassembled WGS sequence"/>
</dbReference>
<dbReference type="AlphaFoldDB" id="A0A927CJX6"/>
<feature type="transmembrane region" description="Helical" evidence="7">
    <location>
        <begin position="486"/>
        <end position="509"/>
    </location>
</feature>
<evidence type="ECO:0000256" key="6">
    <source>
        <dbReference type="ARBA" id="ARBA00038076"/>
    </source>
</evidence>
<evidence type="ECO:0000313" key="10">
    <source>
        <dbReference type="EMBL" id="MBD2867055.1"/>
    </source>
</evidence>
<dbReference type="PANTHER" id="PTHR30572">
    <property type="entry name" value="MEMBRANE COMPONENT OF TRANSPORTER-RELATED"/>
    <property type="match status" value="1"/>
</dbReference>
<evidence type="ECO:0000256" key="5">
    <source>
        <dbReference type="ARBA" id="ARBA00023136"/>
    </source>
</evidence>
<name>A0A927CJX6_9BACL</name>
<feature type="transmembrane region" description="Helical" evidence="7">
    <location>
        <begin position="822"/>
        <end position="846"/>
    </location>
</feature>
<dbReference type="RefSeq" id="WP_190857641.1">
    <property type="nucleotide sequence ID" value="NZ_JACXIY010000001.1"/>
</dbReference>
<proteinExistence type="inferred from homology"/>
<feature type="domain" description="MacB-like periplasmic core" evidence="9">
    <location>
        <begin position="550"/>
        <end position="792"/>
    </location>
</feature>
<gene>
    <name evidence="10" type="ORF">IDH41_00585</name>
</gene>
<keyword evidence="5 7" id="KW-0472">Membrane</keyword>
<keyword evidence="11" id="KW-1185">Reference proteome</keyword>
<feature type="transmembrane region" description="Helical" evidence="7">
    <location>
        <begin position="867"/>
        <end position="888"/>
    </location>
</feature>
<keyword evidence="2" id="KW-1003">Cell membrane</keyword>
<dbReference type="InterPro" id="IPR003838">
    <property type="entry name" value="ABC3_permease_C"/>
</dbReference>
<dbReference type="Pfam" id="PF12704">
    <property type="entry name" value="MacB_PCD"/>
    <property type="match status" value="1"/>
</dbReference>
<dbReference type="GO" id="GO:0005886">
    <property type="term" value="C:plasma membrane"/>
    <property type="evidence" value="ECO:0007669"/>
    <property type="project" value="UniProtKB-SubCell"/>
</dbReference>
<reference evidence="10" key="1">
    <citation type="submission" date="2020-09" db="EMBL/GenBank/DDBJ databases">
        <title>A novel bacterium of genus Paenibacillus, isolated from South China Sea.</title>
        <authorList>
            <person name="Huang H."/>
            <person name="Mo K."/>
            <person name="Hu Y."/>
        </authorList>
    </citation>
    <scope>NUCLEOTIDE SEQUENCE</scope>
    <source>
        <strain evidence="10">IB182493</strain>
    </source>
</reference>
<evidence type="ECO:0000256" key="1">
    <source>
        <dbReference type="ARBA" id="ARBA00004651"/>
    </source>
</evidence>
<feature type="transmembrane region" description="Helical" evidence="7">
    <location>
        <begin position="443"/>
        <end position="462"/>
    </location>
</feature>
<feature type="transmembrane region" description="Helical" evidence="7">
    <location>
        <begin position="400"/>
        <end position="422"/>
    </location>
</feature>